<feature type="domain" description="C2H2-type" evidence="3">
    <location>
        <begin position="632"/>
        <end position="659"/>
    </location>
</feature>
<feature type="region of interest" description="Disordered" evidence="2">
    <location>
        <begin position="692"/>
        <end position="718"/>
    </location>
</feature>
<feature type="region of interest" description="Disordered" evidence="2">
    <location>
        <begin position="232"/>
        <end position="252"/>
    </location>
</feature>
<feature type="domain" description="C2H2-type" evidence="3">
    <location>
        <begin position="185"/>
        <end position="213"/>
    </location>
</feature>
<dbReference type="InterPro" id="IPR036236">
    <property type="entry name" value="Znf_C2H2_sf"/>
</dbReference>
<evidence type="ECO:0000256" key="1">
    <source>
        <dbReference type="PROSITE-ProRule" id="PRU00042"/>
    </source>
</evidence>
<dbReference type="Gene3D" id="3.30.160.60">
    <property type="entry name" value="Classic Zinc Finger"/>
    <property type="match status" value="3"/>
</dbReference>
<keyword evidence="1" id="KW-0479">Metal-binding</keyword>
<dbReference type="PROSITE" id="PS00028">
    <property type="entry name" value="ZINC_FINGER_C2H2_1"/>
    <property type="match status" value="8"/>
</dbReference>
<feature type="region of interest" description="Disordered" evidence="2">
    <location>
        <begin position="410"/>
        <end position="472"/>
    </location>
</feature>
<dbReference type="PANTHER" id="PTHR21190">
    <property type="entry name" value="GH10077P"/>
    <property type="match status" value="1"/>
</dbReference>
<evidence type="ECO:0000313" key="5">
    <source>
        <dbReference type="WBParaSite" id="PSAMB.scaffold299size61152.g4514.t1"/>
    </source>
</evidence>
<feature type="compositionally biased region" description="Polar residues" evidence="2">
    <location>
        <begin position="417"/>
        <end position="432"/>
    </location>
</feature>
<evidence type="ECO:0000259" key="3">
    <source>
        <dbReference type="PROSITE" id="PS50157"/>
    </source>
</evidence>
<feature type="region of interest" description="Disordered" evidence="2">
    <location>
        <begin position="86"/>
        <end position="124"/>
    </location>
</feature>
<feature type="domain" description="C2H2-type" evidence="3">
    <location>
        <begin position="665"/>
        <end position="687"/>
    </location>
</feature>
<feature type="region of interest" description="Disordered" evidence="2">
    <location>
        <begin position="789"/>
        <end position="813"/>
    </location>
</feature>
<evidence type="ECO:0000256" key="2">
    <source>
        <dbReference type="SAM" id="MobiDB-lite"/>
    </source>
</evidence>
<dbReference type="SMART" id="SM00355">
    <property type="entry name" value="ZnF_C2H2"/>
    <property type="match status" value="10"/>
</dbReference>
<sequence>PGFVPPSLSNLNQASTTPLSALAAALGQHTGVNVLHQGQITPQPSTSAGVLTQDRSPINKEAYCELCEKEFCNKYFLRTHKQKKHGIFTEDTPQSASDSPSSRKRPASTNGHNSSDCSPVRNMTKGSPALAEALQTSVIVANTQQPEPKQPKISDLLDVSGKPRSSLDSLLAAVTSSAGQQHGVFQCEVCTRVFPTYFTLATHKFREHSASLALPTTSAPTTTNSLHSLLASQQQHASSIDNTTTPPRPTAVDPDSYCEICDKEFCSKYFLRQHRFNIHGIASSEDSPGPGLTVAGGVQQLPNPFMLQQAAADSTPPQHLQQQTPKPKRQYITGKNYCDLCNKEVCNKYFLRTHMLKMHGIVIDENKTVIGNIDTLEKEKTGTLSFRCDICLKEMNTRQLLRAHKQEAHGIVPLGTPPSQNRNKSANSNGVPSSGGDVGQQRPMMINLSASDSSGPPNVTVTSNSSSRMRDDSSPYLSYASFTEVCPVCDGRFKSTALLQLHMQRDHANEVPADILASFQKATEQAAQIKAEQQLNQLPCEFCSLAFDDIIEHQLHIINDHPDEIRAKTNTIAASAAMASFKQEGDHATTNIEHQLDINRSANTESVEAVECEEDGTKGLPLVINNNGKKLYRCSYCTYYTPWPSNLSTHEKRHTLGTPISGEPHVCNVCLREYRYAHSLKRHKEVHRLGGSYERKYGSPDKHVAESPENANATTTVSPSKVAKRFRCTKCDKRFRTREQCREHLFAVHRRQELREALANHSPNKDLYRAVADENQAAVSAVVESLHQQLAEERRNKEEHDHTSGSASPTSEKMMAEGYARPLGTAHLDKPFVVQTFVMRERCDNGLKGQFLHELIAHLPVRSLLSDAVEVTFELVPAPHIDAQVKHL</sequence>
<name>A0A914W3U1_9BILA</name>
<accession>A0A914W3U1</accession>
<protein>
    <submittedName>
        <fullName evidence="5">C2H2-type domain-containing protein</fullName>
    </submittedName>
</protein>
<keyword evidence="1" id="KW-0862">Zinc</keyword>
<organism evidence="4 5">
    <name type="scientific">Plectus sambesii</name>
    <dbReference type="NCBI Taxonomy" id="2011161"/>
    <lineage>
        <taxon>Eukaryota</taxon>
        <taxon>Metazoa</taxon>
        <taxon>Ecdysozoa</taxon>
        <taxon>Nematoda</taxon>
        <taxon>Chromadorea</taxon>
        <taxon>Plectida</taxon>
        <taxon>Plectina</taxon>
        <taxon>Plectoidea</taxon>
        <taxon>Plectidae</taxon>
        <taxon>Plectus</taxon>
    </lineage>
</organism>
<feature type="domain" description="C2H2-type" evidence="3">
    <location>
        <begin position="726"/>
        <end position="754"/>
    </location>
</feature>
<keyword evidence="4" id="KW-1185">Reference proteome</keyword>
<dbReference type="AlphaFoldDB" id="A0A914W3U1"/>
<dbReference type="SUPFAM" id="SSF57667">
    <property type="entry name" value="beta-beta-alpha zinc fingers"/>
    <property type="match status" value="1"/>
</dbReference>
<keyword evidence="1" id="KW-0863">Zinc-finger</keyword>
<dbReference type="InterPro" id="IPR013087">
    <property type="entry name" value="Znf_C2H2_type"/>
</dbReference>
<dbReference type="Proteomes" id="UP000887566">
    <property type="component" value="Unplaced"/>
</dbReference>
<feature type="compositionally biased region" description="Polar residues" evidence="2">
    <location>
        <begin position="709"/>
        <end position="718"/>
    </location>
</feature>
<feature type="compositionally biased region" description="Polar residues" evidence="2">
    <location>
        <begin position="91"/>
        <end position="100"/>
    </location>
</feature>
<evidence type="ECO:0000313" key="4">
    <source>
        <dbReference type="Proteomes" id="UP000887566"/>
    </source>
</evidence>
<dbReference type="FunFam" id="3.30.160.60:FF:002852">
    <property type="entry name" value="Dorsal Intercalation and Elongation defect"/>
    <property type="match status" value="1"/>
</dbReference>
<feature type="compositionally biased region" description="Basic and acidic residues" evidence="2">
    <location>
        <begin position="693"/>
        <end position="706"/>
    </location>
</feature>
<proteinExistence type="predicted"/>
<dbReference type="GO" id="GO:0008270">
    <property type="term" value="F:zinc ion binding"/>
    <property type="evidence" value="ECO:0007669"/>
    <property type="project" value="UniProtKB-KW"/>
</dbReference>
<reference evidence="5" key="1">
    <citation type="submission" date="2022-11" db="UniProtKB">
        <authorList>
            <consortium name="WormBaseParasite"/>
        </authorList>
    </citation>
    <scope>IDENTIFICATION</scope>
</reference>
<feature type="domain" description="C2H2-type" evidence="3">
    <location>
        <begin position="484"/>
        <end position="512"/>
    </location>
</feature>
<dbReference type="PANTHER" id="PTHR21190:SF1">
    <property type="entry name" value="GH10077P"/>
    <property type="match status" value="1"/>
</dbReference>
<feature type="compositionally biased region" description="Polar residues" evidence="2">
    <location>
        <begin position="107"/>
        <end position="117"/>
    </location>
</feature>
<dbReference type="PROSITE" id="PS50157">
    <property type="entry name" value="ZINC_FINGER_C2H2_2"/>
    <property type="match status" value="5"/>
</dbReference>
<feature type="compositionally biased region" description="Basic and acidic residues" evidence="2">
    <location>
        <begin position="790"/>
        <end position="803"/>
    </location>
</feature>
<feature type="compositionally biased region" description="Polar residues" evidence="2">
    <location>
        <begin position="448"/>
        <end position="462"/>
    </location>
</feature>
<dbReference type="WBParaSite" id="PSAMB.scaffold299size61152.g4514.t1">
    <property type="protein sequence ID" value="PSAMB.scaffold299size61152.g4514.t1"/>
    <property type="gene ID" value="PSAMB.scaffold299size61152.g4514"/>
</dbReference>